<comment type="caution">
    <text evidence="2">The sequence shown here is derived from an EMBL/GenBank/DDBJ whole genome shotgun (WGS) entry which is preliminary data.</text>
</comment>
<feature type="signal peptide" evidence="1">
    <location>
        <begin position="1"/>
        <end position="19"/>
    </location>
</feature>
<evidence type="ECO:0000256" key="1">
    <source>
        <dbReference type="SAM" id="SignalP"/>
    </source>
</evidence>
<protein>
    <submittedName>
        <fullName evidence="2">Uncharacterized protein</fullName>
    </submittedName>
</protein>
<evidence type="ECO:0000313" key="2">
    <source>
        <dbReference type="EMBL" id="GBF93851.1"/>
    </source>
</evidence>
<reference evidence="2 3" key="1">
    <citation type="journal article" date="2018" name="Sci. Rep.">
        <title>Raphidocelis subcapitata (=Pseudokirchneriella subcapitata) provides an insight into genome evolution and environmental adaptations in the Sphaeropleales.</title>
        <authorList>
            <person name="Suzuki S."/>
            <person name="Yamaguchi H."/>
            <person name="Nakajima N."/>
            <person name="Kawachi M."/>
        </authorList>
    </citation>
    <scope>NUCLEOTIDE SEQUENCE [LARGE SCALE GENOMIC DNA]</scope>
    <source>
        <strain evidence="2 3">NIES-35</strain>
    </source>
</reference>
<dbReference type="InParanoid" id="A0A2V0P1U5"/>
<dbReference type="Proteomes" id="UP000247498">
    <property type="component" value="Unassembled WGS sequence"/>
</dbReference>
<gene>
    <name evidence="2" type="ORF">Rsub_06850</name>
</gene>
<keyword evidence="3" id="KW-1185">Reference proteome</keyword>
<keyword evidence="1" id="KW-0732">Signal</keyword>
<name>A0A2V0P1U5_9CHLO</name>
<evidence type="ECO:0000313" key="3">
    <source>
        <dbReference type="Proteomes" id="UP000247498"/>
    </source>
</evidence>
<dbReference type="OrthoDB" id="540713at2759"/>
<proteinExistence type="predicted"/>
<dbReference type="EMBL" id="BDRX01000045">
    <property type="protein sequence ID" value="GBF93851.1"/>
    <property type="molecule type" value="Genomic_DNA"/>
</dbReference>
<feature type="chain" id="PRO_5015944547" evidence="1">
    <location>
        <begin position="20"/>
        <end position="483"/>
    </location>
</feature>
<organism evidence="2 3">
    <name type="scientific">Raphidocelis subcapitata</name>
    <dbReference type="NCBI Taxonomy" id="307507"/>
    <lineage>
        <taxon>Eukaryota</taxon>
        <taxon>Viridiplantae</taxon>
        <taxon>Chlorophyta</taxon>
        <taxon>core chlorophytes</taxon>
        <taxon>Chlorophyceae</taxon>
        <taxon>CS clade</taxon>
        <taxon>Sphaeropleales</taxon>
        <taxon>Selenastraceae</taxon>
        <taxon>Raphidocelis</taxon>
    </lineage>
</organism>
<accession>A0A2V0P1U5</accession>
<dbReference type="AlphaFoldDB" id="A0A2V0P1U5"/>
<sequence>MRCTALAAALLLLVVGVAAADPPAWACGQLTDYYAKVTTECAKPECNAAQRNLAGDILVLDFKSYGTTQCQGCNPAIPATCCQACQETDGCNAWVICTNKDGCGSGCQAYAKQFSAPLGYSDKLPHKFWGNWGSCQEDKWRFGMCSLKVVKDTANPPVPADSKPSDGWVSGIVPKASIDSRCPPNFSAKTCKSCLGTKNPELCVSCVKSANTLDAASKCTTCASLPSAEGAAACVKCASSPAPDCARCLDVDCSDVDCLNKRNEDASKAPNLGSVDRCFACQAADASKAVACSSCFDTYTVATEGRGSCLSCVAGNGAAAASGCAGCHGQSVSNKGRCLDCLKRAKNQADGAGCGSCSSQRDAAPHAAACHECVLGAQDDTAKGLCSSLDAGSSGAAAAEYFKCLSAAKGSDAPYNCMQCYRMGNPASATACFTCLGKVGAGNGIHCSHCWSQSRMQEKKAEGCEQCVIGKDKGGGAGNDCWN</sequence>